<feature type="signal peptide" evidence="1">
    <location>
        <begin position="1"/>
        <end position="24"/>
    </location>
</feature>
<proteinExistence type="predicted"/>
<keyword evidence="3" id="KW-1185">Reference proteome</keyword>
<evidence type="ECO:0000313" key="3">
    <source>
        <dbReference type="Proteomes" id="UP000018144"/>
    </source>
</evidence>
<dbReference type="AlphaFoldDB" id="U4L2B1"/>
<organism evidence="2 3">
    <name type="scientific">Pyronema omphalodes (strain CBS 100304)</name>
    <name type="common">Pyronema confluens</name>
    <dbReference type="NCBI Taxonomy" id="1076935"/>
    <lineage>
        <taxon>Eukaryota</taxon>
        <taxon>Fungi</taxon>
        <taxon>Dikarya</taxon>
        <taxon>Ascomycota</taxon>
        <taxon>Pezizomycotina</taxon>
        <taxon>Pezizomycetes</taxon>
        <taxon>Pezizales</taxon>
        <taxon>Pyronemataceae</taxon>
        <taxon>Pyronema</taxon>
    </lineage>
</organism>
<keyword evidence="1" id="KW-0732">Signal</keyword>
<dbReference type="Proteomes" id="UP000018144">
    <property type="component" value="Unassembled WGS sequence"/>
</dbReference>
<sequence length="41" mass="4727">MRTYLTRWILTWTSILLSMKPESAWPSSTNLCLTSSGSLRH</sequence>
<name>U4L2B1_PYROM</name>
<reference evidence="2 3" key="1">
    <citation type="journal article" date="2013" name="PLoS Genet.">
        <title>The genome and development-dependent transcriptomes of Pyronema confluens: a window into fungal evolution.</title>
        <authorList>
            <person name="Traeger S."/>
            <person name="Altegoer F."/>
            <person name="Freitag M."/>
            <person name="Gabaldon T."/>
            <person name="Kempken F."/>
            <person name="Kumar A."/>
            <person name="Marcet-Houben M."/>
            <person name="Poggeler S."/>
            <person name="Stajich J.E."/>
            <person name="Nowrousian M."/>
        </authorList>
    </citation>
    <scope>NUCLEOTIDE SEQUENCE [LARGE SCALE GENOMIC DNA]</scope>
    <source>
        <strain evidence="3">CBS 100304</strain>
        <tissue evidence="2">Vegetative mycelium</tissue>
    </source>
</reference>
<protein>
    <submittedName>
        <fullName evidence="2">Uncharacterized protein</fullName>
    </submittedName>
</protein>
<evidence type="ECO:0000256" key="1">
    <source>
        <dbReference type="SAM" id="SignalP"/>
    </source>
</evidence>
<feature type="chain" id="PRO_5004650981" evidence="1">
    <location>
        <begin position="25"/>
        <end position="41"/>
    </location>
</feature>
<accession>U4L2B1</accession>
<gene>
    <name evidence="2" type="ORF">PCON_06000</name>
</gene>
<dbReference type="EMBL" id="HF935288">
    <property type="protein sequence ID" value="CCX06413.1"/>
    <property type="molecule type" value="Genomic_DNA"/>
</dbReference>
<evidence type="ECO:0000313" key="2">
    <source>
        <dbReference type="EMBL" id="CCX06413.1"/>
    </source>
</evidence>